<dbReference type="InterPro" id="IPR009875">
    <property type="entry name" value="PilZ_domain"/>
</dbReference>
<protein>
    <submittedName>
        <fullName evidence="2">PilZ domain-containing protein</fullName>
    </submittedName>
</protein>
<name>A0A1M6RAF4_9FIRM</name>
<dbReference type="Pfam" id="PF07238">
    <property type="entry name" value="PilZ"/>
    <property type="match status" value="1"/>
</dbReference>
<dbReference type="EMBL" id="FRAR01000010">
    <property type="protein sequence ID" value="SHK29441.1"/>
    <property type="molecule type" value="Genomic_DNA"/>
</dbReference>
<dbReference type="Proteomes" id="UP000183997">
    <property type="component" value="Unassembled WGS sequence"/>
</dbReference>
<accession>A0A1M6RAF4</accession>
<feature type="domain" description="PilZ" evidence="1">
    <location>
        <begin position="93"/>
        <end position="185"/>
    </location>
</feature>
<reference evidence="3" key="1">
    <citation type="submission" date="2016-11" db="EMBL/GenBank/DDBJ databases">
        <authorList>
            <person name="Varghese N."/>
            <person name="Submissions S."/>
        </authorList>
    </citation>
    <scope>NUCLEOTIDE SEQUENCE [LARGE SCALE GENOMIC DNA]</scope>
    <source>
        <strain evidence="3">DSM 10349</strain>
    </source>
</reference>
<proteinExistence type="predicted"/>
<organism evidence="2 3">
    <name type="scientific">Desulforamulus aeronauticus DSM 10349</name>
    <dbReference type="NCBI Taxonomy" id="1121421"/>
    <lineage>
        <taxon>Bacteria</taxon>
        <taxon>Bacillati</taxon>
        <taxon>Bacillota</taxon>
        <taxon>Clostridia</taxon>
        <taxon>Eubacteriales</taxon>
        <taxon>Peptococcaceae</taxon>
        <taxon>Desulforamulus</taxon>
    </lineage>
</organism>
<dbReference type="STRING" id="1121421.SAMN02745123_01387"/>
<dbReference type="Gene3D" id="2.40.10.220">
    <property type="entry name" value="predicted glycosyltransferase like domains"/>
    <property type="match status" value="1"/>
</dbReference>
<sequence length="198" mass="22470">MNSKVDTFVPGTPISIICSLDDLAYAGEIVANYGSFLVIKTARGCLPAGQQMQIMVQQVSCPISFESYICFMDEENHKGYYCIHVPVDLVSKERRKYLRLNIELKLTYEVEARLIQSKTINVSAGGAYFFTPERLALGQEIKLELHLPEVVLLLKAKVLRVMQNAASVEFYEEIDKLEVLADFLYRFSLVKQIFNATE</sequence>
<dbReference type="SUPFAM" id="SSF141371">
    <property type="entry name" value="PilZ domain-like"/>
    <property type="match status" value="1"/>
</dbReference>
<dbReference type="OrthoDB" id="9843287at2"/>
<evidence type="ECO:0000259" key="1">
    <source>
        <dbReference type="Pfam" id="PF07238"/>
    </source>
</evidence>
<dbReference type="AlphaFoldDB" id="A0A1M6RAF4"/>
<evidence type="ECO:0000313" key="3">
    <source>
        <dbReference type="Proteomes" id="UP000183997"/>
    </source>
</evidence>
<evidence type="ECO:0000313" key="2">
    <source>
        <dbReference type="EMBL" id="SHK29441.1"/>
    </source>
</evidence>
<dbReference type="RefSeq" id="WP_072912299.1">
    <property type="nucleotide sequence ID" value="NZ_FRAR01000010.1"/>
</dbReference>
<gene>
    <name evidence="2" type="ORF">SAMN02745123_01387</name>
</gene>
<keyword evidence="3" id="KW-1185">Reference proteome</keyword>
<dbReference type="GO" id="GO:0035438">
    <property type="term" value="F:cyclic-di-GMP binding"/>
    <property type="evidence" value="ECO:0007669"/>
    <property type="project" value="InterPro"/>
</dbReference>